<dbReference type="InterPro" id="IPR013763">
    <property type="entry name" value="Cyclin-like_dom"/>
</dbReference>
<evidence type="ECO:0000259" key="6">
    <source>
        <dbReference type="SMART" id="SM00385"/>
    </source>
</evidence>
<reference evidence="8" key="2">
    <citation type="submission" date="2020-05" db="EMBL/GenBank/DDBJ databases">
        <authorList>
            <person name="Jimenez-Gutierrez S."/>
            <person name="Montes-Dominguez L."/>
            <person name="Avena-Soto A."/>
            <person name="Jimenez-Gutierrez L.R."/>
        </authorList>
    </citation>
    <scope>NUCLEOTIDE SEQUENCE</scope>
</reference>
<dbReference type="PIRSF" id="PIRSF001771">
    <property type="entry name" value="Cyclin_A_B_D_E"/>
    <property type="match status" value="1"/>
</dbReference>
<dbReference type="SMART" id="SM01332">
    <property type="entry name" value="Cyclin_C"/>
    <property type="match status" value="1"/>
</dbReference>
<dbReference type="CDD" id="cd20508">
    <property type="entry name" value="CYCLIN_CCNB3_rpt1"/>
    <property type="match status" value="1"/>
</dbReference>
<dbReference type="EMBL" id="MT488372">
    <property type="protein sequence ID" value="QPO25106.1"/>
    <property type="molecule type" value="mRNA"/>
</dbReference>
<dbReference type="Gene3D" id="1.10.472.10">
    <property type="entry name" value="Cyclin-like"/>
    <property type="match status" value="2"/>
</dbReference>
<dbReference type="GO" id="GO:0016538">
    <property type="term" value="F:cyclin-dependent protein serine/threonine kinase regulator activity"/>
    <property type="evidence" value="ECO:0007669"/>
    <property type="project" value="InterPro"/>
</dbReference>
<dbReference type="SMART" id="SM00385">
    <property type="entry name" value="CYCLIN"/>
    <property type="match status" value="2"/>
</dbReference>
<evidence type="ECO:0000313" key="8">
    <source>
        <dbReference type="EMBL" id="QPO25106.1"/>
    </source>
</evidence>
<feature type="compositionally biased region" description="Polar residues" evidence="5">
    <location>
        <begin position="1"/>
        <end position="19"/>
    </location>
</feature>
<name>A0A7T1L795_CALAT</name>
<dbReference type="Pfam" id="PF02984">
    <property type="entry name" value="Cyclin_C"/>
    <property type="match status" value="1"/>
</dbReference>
<accession>A0A7T1L795</accession>
<dbReference type="Pfam" id="PF00134">
    <property type="entry name" value="Cyclin_N"/>
    <property type="match status" value="1"/>
</dbReference>
<feature type="domain" description="Cyclin-like" evidence="6">
    <location>
        <begin position="268"/>
        <end position="352"/>
    </location>
</feature>
<keyword evidence="3" id="KW-0131">Cell cycle</keyword>
<evidence type="ECO:0000256" key="5">
    <source>
        <dbReference type="SAM" id="MobiDB-lite"/>
    </source>
</evidence>
<keyword evidence="1" id="KW-0132">Cell division</keyword>
<evidence type="ECO:0000256" key="2">
    <source>
        <dbReference type="ARBA" id="ARBA00023127"/>
    </source>
</evidence>
<comment type="similarity">
    <text evidence="4">Belongs to the cyclin family.</text>
</comment>
<dbReference type="InterPro" id="IPR036915">
    <property type="entry name" value="Cyclin-like_sf"/>
</dbReference>
<dbReference type="SUPFAM" id="SSF47954">
    <property type="entry name" value="Cyclin-like"/>
    <property type="match status" value="2"/>
</dbReference>
<proteinExistence type="evidence at transcript level"/>
<keyword evidence="2 4" id="KW-0195">Cyclin</keyword>
<dbReference type="InterPro" id="IPR046965">
    <property type="entry name" value="Cyclin_A/B-like"/>
</dbReference>
<reference evidence="8" key="1">
    <citation type="journal article" date="2019" name="Crustaceana">
        <title>Crustacean vitellogenin: a systematic and experimental analysis of their genes, genomes, mRNAs and proteins; and perspective to Next Generation Sequencing.</title>
        <authorList>
            <person name="Montes-Dominguez A.L."/>
            <person name="Avena-Soto J.A."/>
            <person name="Jimenez-Gutierrez S."/>
            <person name="Jimenez-Gutierrez L.R."/>
        </authorList>
    </citation>
    <scope>NUCLEOTIDE SEQUENCE</scope>
</reference>
<protein>
    <submittedName>
        <fullName evidence="8">G2/mitotic-specific cyclin-B3</fullName>
    </submittedName>
</protein>
<organism evidence="8">
    <name type="scientific">Callinectes arcuatus</name>
    <name type="common">Arched swimming crab</name>
    <dbReference type="NCBI Taxonomy" id="257891"/>
    <lineage>
        <taxon>Eukaryota</taxon>
        <taxon>Metazoa</taxon>
        <taxon>Ecdysozoa</taxon>
        <taxon>Arthropoda</taxon>
        <taxon>Crustacea</taxon>
        <taxon>Multicrustacea</taxon>
        <taxon>Malacostraca</taxon>
        <taxon>Eumalacostraca</taxon>
        <taxon>Eucarida</taxon>
        <taxon>Decapoda</taxon>
        <taxon>Pleocyemata</taxon>
        <taxon>Brachyura</taxon>
        <taxon>Eubrachyura</taxon>
        <taxon>Portunoidea</taxon>
        <taxon>Portunidae</taxon>
        <taxon>Portuninae</taxon>
        <taxon>Callinectes</taxon>
    </lineage>
</organism>
<feature type="domain" description="Cyclin-like" evidence="6">
    <location>
        <begin position="365"/>
        <end position="450"/>
    </location>
</feature>
<dbReference type="GO" id="GO:0044772">
    <property type="term" value="P:mitotic cell cycle phase transition"/>
    <property type="evidence" value="ECO:0007669"/>
    <property type="project" value="InterPro"/>
</dbReference>
<dbReference type="FunFam" id="1.10.472.10:FF:000001">
    <property type="entry name" value="G2/mitotic-specific cyclin"/>
    <property type="match status" value="1"/>
</dbReference>
<evidence type="ECO:0000256" key="3">
    <source>
        <dbReference type="ARBA" id="ARBA00023306"/>
    </source>
</evidence>
<dbReference type="PANTHER" id="PTHR10177">
    <property type="entry name" value="CYCLINS"/>
    <property type="match status" value="1"/>
</dbReference>
<dbReference type="GO" id="GO:0051301">
    <property type="term" value="P:cell division"/>
    <property type="evidence" value="ECO:0007669"/>
    <property type="project" value="UniProtKB-KW"/>
</dbReference>
<sequence length="483" mass="54457">MNSRPATRGLTSRPQNENLTRPPLPSRAHGPGTALDKAKGLTLKRKAEGVPEGTKAPKKRSALGEITNAIEKKLVDGKKGGDAKKVPRLKRNRSTVSLIKAAAAGKAATKETVQLSSIRVKTDQVAEVQTKDISKTAGEGSKSHGKDLAKDVSFCDLLPSSLEPVSSQESKGSMDDSALYITASEGSPLQAKAVMKMPVLEEMNETKEELPQGVEDFDQEMKEDPTAVANYANHIFKYYKEREKKFVIEKYIERQPDVMRSMRAILVDWMVEVQESFELNHETLYLGVKILDLYLTRVIIKRDTLQLIGSTALFIACKFDERTPPYVDDFLYICDDAYNRKELLAMEIKILKEIDFDLGVPLSYRFLRRYARCAKVGMEDLTFTRYILEMSLMDYDLIDCSDSALAAAALLLSRCIKGEEPCWTPTLEHYSGYKIEDVYHLTQMLHSMMCQPPKEHLSTIRNKYSHKVFYEVAKIPIPEQLPL</sequence>
<evidence type="ECO:0000256" key="4">
    <source>
        <dbReference type="RuleBase" id="RU000383"/>
    </source>
</evidence>
<evidence type="ECO:0000259" key="7">
    <source>
        <dbReference type="SMART" id="SM01332"/>
    </source>
</evidence>
<dbReference type="InterPro" id="IPR004367">
    <property type="entry name" value="Cyclin_C-dom"/>
</dbReference>
<dbReference type="InterPro" id="IPR039361">
    <property type="entry name" value="Cyclin"/>
</dbReference>
<evidence type="ECO:0000256" key="1">
    <source>
        <dbReference type="ARBA" id="ARBA00022618"/>
    </source>
</evidence>
<dbReference type="InterPro" id="IPR006671">
    <property type="entry name" value="Cyclin_N"/>
</dbReference>
<feature type="region of interest" description="Disordered" evidence="5">
    <location>
        <begin position="1"/>
        <end position="64"/>
    </location>
</feature>
<feature type="domain" description="Cyclin C-terminal" evidence="7">
    <location>
        <begin position="361"/>
        <end position="478"/>
    </location>
</feature>
<dbReference type="AlphaFoldDB" id="A0A7T1L795"/>